<reference evidence="4" key="1">
    <citation type="submission" date="2019-06" db="EMBL/GenBank/DDBJ databases">
        <authorList>
            <person name="Gan P."/>
            <person name="Shirasu K."/>
        </authorList>
    </citation>
    <scope>NUCLEOTIDE SEQUENCE [LARGE SCALE GENOMIC DNA]</scope>
    <source>
        <strain evidence="4">CAD2</strain>
    </source>
</reference>
<evidence type="ECO:0000313" key="4">
    <source>
        <dbReference type="EMBL" id="KAF4847209.1"/>
    </source>
</evidence>
<dbReference type="Gene3D" id="1.25.40.20">
    <property type="entry name" value="Ankyrin repeat-containing domain"/>
    <property type="match status" value="4"/>
</dbReference>
<sequence length="363" mass="38529">MVAETLQTAALAGKGEIVGKLIDLGVDLNFSQGFHGSALQYACSSGHEHIVRMLISHGANVNSEGGEHGSPLQCACALGHREIVEILIDKGADVIAEGGRYGGPFYAACFGGDEHIIKIIIDSGFDDSIPVKNYDKLLGEACRQDIPHVVDVLIACEVDLAQDRNIGEYLWTACYFGSKEVIKALVAAGANVNARGGPRGNTLLATLTCAGIERDIPMLLIDLGAKFDTDNEFGSALHKATSEGNAPLVERLLELEADVETLGSRSTQLANALLAASWRHYGESCDDVVRVLLKNGAQGSAVDAYGRTPLMVASSSGHADTVAQLLQISGTLPNHKDTVYGWTALSLAAYRGHDVTFRVDTRI</sequence>
<comment type="caution">
    <text evidence="4">The sequence shown here is derived from an EMBL/GenBank/DDBJ whole genome shotgun (WGS) entry which is preliminary data.</text>
</comment>
<dbReference type="PROSITE" id="PS50088">
    <property type="entry name" value="ANK_REPEAT"/>
    <property type="match status" value="4"/>
</dbReference>
<feature type="repeat" description="ANK" evidence="3">
    <location>
        <begin position="232"/>
        <end position="264"/>
    </location>
</feature>
<organism evidence="4 5">
    <name type="scientific">Colletotrichum siamense</name>
    <name type="common">Anthracnose fungus</name>
    <dbReference type="NCBI Taxonomy" id="690259"/>
    <lineage>
        <taxon>Eukaryota</taxon>
        <taxon>Fungi</taxon>
        <taxon>Dikarya</taxon>
        <taxon>Ascomycota</taxon>
        <taxon>Pezizomycotina</taxon>
        <taxon>Sordariomycetes</taxon>
        <taxon>Hypocreomycetidae</taxon>
        <taxon>Glomerellales</taxon>
        <taxon>Glomerellaceae</taxon>
        <taxon>Colletotrichum</taxon>
        <taxon>Colletotrichum gloeosporioides species complex</taxon>
    </lineage>
</organism>
<evidence type="ECO:0000256" key="2">
    <source>
        <dbReference type="ARBA" id="ARBA00023043"/>
    </source>
</evidence>
<dbReference type="InterPro" id="IPR036770">
    <property type="entry name" value="Ankyrin_rpt-contain_sf"/>
</dbReference>
<dbReference type="SMART" id="SM00248">
    <property type="entry name" value="ANK"/>
    <property type="match status" value="8"/>
</dbReference>
<feature type="repeat" description="ANK" evidence="3">
    <location>
        <begin position="305"/>
        <end position="338"/>
    </location>
</feature>
<feature type="repeat" description="ANK" evidence="3">
    <location>
        <begin position="34"/>
        <end position="66"/>
    </location>
</feature>
<feature type="repeat" description="ANK" evidence="3">
    <location>
        <begin position="67"/>
        <end position="99"/>
    </location>
</feature>
<dbReference type="AlphaFoldDB" id="A0A9P5BRC2"/>
<dbReference type="PROSITE" id="PS50297">
    <property type="entry name" value="ANK_REP_REGION"/>
    <property type="match status" value="3"/>
</dbReference>
<dbReference type="InterPro" id="IPR002110">
    <property type="entry name" value="Ankyrin_rpt"/>
</dbReference>
<dbReference type="Pfam" id="PF12796">
    <property type="entry name" value="Ank_2"/>
    <property type="match status" value="3"/>
</dbReference>
<gene>
    <name evidence="4" type="primary">mask-0</name>
    <name evidence="4" type="ORF">CGCSCA2_v012821</name>
</gene>
<dbReference type="PANTHER" id="PTHR24198:SF165">
    <property type="entry name" value="ANKYRIN REPEAT-CONTAINING PROTEIN-RELATED"/>
    <property type="match status" value="1"/>
</dbReference>
<evidence type="ECO:0000256" key="3">
    <source>
        <dbReference type="PROSITE-ProRule" id="PRU00023"/>
    </source>
</evidence>
<protein>
    <submittedName>
        <fullName evidence="4">Ankyrin repeat and KH domain-containing protein mask</fullName>
    </submittedName>
</protein>
<dbReference type="OrthoDB" id="4837942at2759"/>
<dbReference type="Proteomes" id="UP000711996">
    <property type="component" value="Unassembled WGS sequence"/>
</dbReference>
<accession>A0A9P5BRC2</accession>
<keyword evidence="2 3" id="KW-0040">ANK repeat</keyword>
<evidence type="ECO:0000313" key="5">
    <source>
        <dbReference type="Proteomes" id="UP000711996"/>
    </source>
</evidence>
<dbReference type="EMBL" id="QPMT01000060">
    <property type="protein sequence ID" value="KAF4847209.1"/>
    <property type="molecule type" value="Genomic_DNA"/>
</dbReference>
<keyword evidence="5" id="KW-1185">Reference proteome</keyword>
<name>A0A9P5BRC2_COLSI</name>
<dbReference type="SUPFAM" id="SSF48403">
    <property type="entry name" value="Ankyrin repeat"/>
    <property type="match status" value="1"/>
</dbReference>
<proteinExistence type="predicted"/>
<evidence type="ECO:0000256" key="1">
    <source>
        <dbReference type="ARBA" id="ARBA00022737"/>
    </source>
</evidence>
<keyword evidence="1" id="KW-0677">Repeat</keyword>
<dbReference type="PANTHER" id="PTHR24198">
    <property type="entry name" value="ANKYRIN REPEAT AND PROTEIN KINASE DOMAIN-CONTAINING PROTEIN"/>
    <property type="match status" value="1"/>
</dbReference>